<dbReference type="Proteomes" id="UP000187203">
    <property type="component" value="Unassembled WGS sequence"/>
</dbReference>
<sequence>MKCQRERNQIVVPVFYGVDPSEVRKQTGSFGKALAEHEKRWPPDRVQRWRTALTEAGNLSGWHLMGDR</sequence>
<dbReference type="PROSITE" id="PS50104">
    <property type="entry name" value="TIR"/>
    <property type="match status" value="1"/>
</dbReference>
<reference evidence="4" key="1">
    <citation type="submission" date="2013-09" db="EMBL/GenBank/DDBJ databases">
        <title>Corchorus olitorius genome sequencing.</title>
        <authorList>
            <person name="Alam M."/>
            <person name="Haque M.S."/>
            <person name="Islam M.S."/>
            <person name="Emdad E.M."/>
            <person name="Islam M.M."/>
            <person name="Ahmed B."/>
            <person name="Halim A."/>
            <person name="Hossen Q.M.M."/>
            <person name="Hossain M.Z."/>
            <person name="Ahmed R."/>
            <person name="Khan M.M."/>
            <person name="Islam R."/>
            <person name="Rashid M.M."/>
            <person name="Khan S.A."/>
            <person name="Rahman M.S."/>
            <person name="Alam M."/>
            <person name="Yahiya A.S."/>
            <person name="Khan M.S."/>
            <person name="Azam M.S."/>
            <person name="Haque T."/>
            <person name="Lashkar M.Z.H."/>
            <person name="Akhand A.I."/>
            <person name="Morshed G."/>
            <person name="Roy S."/>
            <person name="Uddin K.S."/>
            <person name="Rabeya T."/>
            <person name="Hossain A.S."/>
            <person name="Chowdhury A."/>
            <person name="Snigdha A.R."/>
            <person name="Mortoza M.S."/>
            <person name="Matin S.A."/>
            <person name="Hoque S.M.E."/>
            <person name="Islam M.K."/>
            <person name="Roy D.K."/>
            <person name="Haider R."/>
            <person name="Moosa M.M."/>
            <person name="Elias S.M."/>
            <person name="Hasan A.M."/>
            <person name="Jahan S."/>
            <person name="Shafiuddin M."/>
            <person name="Mahmood N."/>
            <person name="Shommy N.S."/>
        </authorList>
    </citation>
    <scope>NUCLEOTIDE SEQUENCE [LARGE SCALE GENOMIC DNA]</scope>
    <source>
        <strain evidence="4">cv. O-4</strain>
    </source>
</reference>
<proteinExistence type="predicted"/>
<evidence type="ECO:0000259" key="2">
    <source>
        <dbReference type="PROSITE" id="PS50104"/>
    </source>
</evidence>
<evidence type="ECO:0000313" key="3">
    <source>
        <dbReference type="EMBL" id="OMO75799.1"/>
    </source>
</evidence>
<comment type="caution">
    <text evidence="3">The sequence shown here is derived from an EMBL/GenBank/DDBJ whole genome shotgun (WGS) entry which is preliminary data.</text>
</comment>
<gene>
    <name evidence="3" type="ORF">COLO4_25868</name>
</gene>
<dbReference type="OrthoDB" id="989456at2759"/>
<name>A0A1R3HZS8_9ROSI</name>
<dbReference type="SUPFAM" id="SSF52200">
    <property type="entry name" value="Toll/Interleukin receptor TIR domain"/>
    <property type="match status" value="1"/>
</dbReference>
<accession>A0A1R3HZS8</accession>
<evidence type="ECO:0000313" key="4">
    <source>
        <dbReference type="Proteomes" id="UP000187203"/>
    </source>
</evidence>
<dbReference type="GO" id="GO:0007165">
    <property type="term" value="P:signal transduction"/>
    <property type="evidence" value="ECO:0007669"/>
    <property type="project" value="InterPro"/>
</dbReference>
<dbReference type="InterPro" id="IPR000157">
    <property type="entry name" value="TIR_dom"/>
</dbReference>
<organism evidence="3 4">
    <name type="scientific">Corchorus olitorius</name>
    <dbReference type="NCBI Taxonomy" id="93759"/>
    <lineage>
        <taxon>Eukaryota</taxon>
        <taxon>Viridiplantae</taxon>
        <taxon>Streptophyta</taxon>
        <taxon>Embryophyta</taxon>
        <taxon>Tracheophyta</taxon>
        <taxon>Spermatophyta</taxon>
        <taxon>Magnoliopsida</taxon>
        <taxon>eudicotyledons</taxon>
        <taxon>Gunneridae</taxon>
        <taxon>Pentapetalae</taxon>
        <taxon>rosids</taxon>
        <taxon>malvids</taxon>
        <taxon>Malvales</taxon>
        <taxon>Malvaceae</taxon>
        <taxon>Grewioideae</taxon>
        <taxon>Apeibeae</taxon>
        <taxon>Corchorus</taxon>
    </lineage>
</organism>
<dbReference type="InterPro" id="IPR035897">
    <property type="entry name" value="Toll_tir_struct_dom_sf"/>
</dbReference>
<feature type="domain" description="TIR" evidence="2">
    <location>
        <begin position="1"/>
        <end position="68"/>
    </location>
</feature>
<dbReference type="AlphaFoldDB" id="A0A1R3HZS8"/>
<keyword evidence="4" id="KW-1185">Reference proteome</keyword>
<dbReference type="PANTHER" id="PTHR32009:SF155">
    <property type="entry name" value="DISEASE RESISTANCE PROTEIN (TIR-NBS-LRR CLASS)"/>
    <property type="match status" value="1"/>
</dbReference>
<dbReference type="Pfam" id="PF01582">
    <property type="entry name" value="TIR"/>
    <property type="match status" value="1"/>
</dbReference>
<keyword evidence="1" id="KW-0520">NAD</keyword>
<dbReference type="Gene3D" id="3.40.50.10140">
    <property type="entry name" value="Toll/interleukin-1 receptor homology (TIR) domain"/>
    <property type="match status" value="1"/>
</dbReference>
<protein>
    <recommendedName>
        <fullName evidence="2">TIR domain-containing protein</fullName>
    </recommendedName>
</protein>
<dbReference type="EMBL" id="AWUE01019153">
    <property type="protein sequence ID" value="OMO75799.1"/>
    <property type="molecule type" value="Genomic_DNA"/>
</dbReference>
<dbReference type="PANTHER" id="PTHR32009">
    <property type="entry name" value="TMV RESISTANCE PROTEIN N-LIKE"/>
    <property type="match status" value="1"/>
</dbReference>
<evidence type="ECO:0000256" key="1">
    <source>
        <dbReference type="ARBA" id="ARBA00023027"/>
    </source>
</evidence>